<dbReference type="Gene3D" id="3.40.630.30">
    <property type="match status" value="1"/>
</dbReference>
<dbReference type="AlphaFoldDB" id="A0A6A4HYB9"/>
<evidence type="ECO:0000313" key="2">
    <source>
        <dbReference type="EMBL" id="KAE9403031.1"/>
    </source>
</evidence>
<evidence type="ECO:0000313" key="3">
    <source>
        <dbReference type="Proteomes" id="UP000799118"/>
    </source>
</evidence>
<reference evidence="2" key="1">
    <citation type="journal article" date="2019" name="Environ. Microbiol.">
        <title>Fungal ecological strategies reflected in gene transcription - a case study of two litter decomposers.</title>
        <authorList>
            <person name="Barbi F."/>
            <person name="Kohler A."/>
            <person name="Barry K."/>
            <person name="Baskaran P."/>
            <person name="Daum C."/>
            <person name="Fauchery L."/>
            <person name="Ihrmark K."/>
            <person name="Kuo A."/>
            <person name="LaButti K."/>
            <person name="Lipzen A."/>
            <person name="Morin E."/>
            <person name="Grigoriev I.V."/>
            <person name="Henrissat B."/>
            <person name="Lindahl B."/>
            <person name="Martin F."/>
        </authorList>
    </citation>
    <scope>NUCLEOTIDE SEQUENCE</scope>
    <source>
        <strain evidence="2">JB14</strain>
    </source>
</reference>
<organism evidence="2 3">
    <name type="scientific">Gymnopus androsaceus JB14</name>
    <dbReference type="NCBI Taxonomy" id="1447944"/>
    <lineage>
        <taxon>Eukaryota</taxon>
        <taxon>Fungi</taxon>
        <taxon>Dikarya</taxon>
        <taxon>Basidiomycota</taxon>
        <taxon>Agaricomycotina</taxon>
        <taxon>Agaricomycetes</taxon>
        <taxon>Agaricomycetidae</taxon>
        <taxon>Agaricales</taxon>
        <taxon>Marasmiineae</taxon>
        <taxon>Omphalotaceae</taxon>
        <taxon>Gymnopus</taxon>
    </lineage>
</organism>
<dbReference type="InterPro" id="IPR051531">
    <property type="entry name" value="N-acetyltransferase"/>
</dbReference>
<dbReference type="SUPFAM" id="SSF55729">
    <property type="entry name" value="Acyl-CoA N-acyltransferases (Nat)"/>
    <property type="match status" value="1"/>
</dbReference>
<dbReference type="Pfam" id="PF13302">
    <property type="entry name" value="Acetyltransf_3"/>
    <property type="match status" value="1"/>
</dbReference>
<dbReference type="PANTHER" id="PTHR43792">
    <property type="entry name" value="GNAT FAMILY, PUTATIVE (AFU_ORTHOLOGUE AFUA_3G00765)-RELATED-RELATED"/>
    <property type="match status" value="1"/>
</dbReference>
<dbReference type="InterPro" id="IPR000182">
    <property type="entry name" value="GNAT_dom"/>
</dbReference>
<dbReference type="OrthoDB" id="630895at2759"/>
<dbReference type="PROSITE" id="PS51186">
    <property type="entry name" value="GNAT"/>
    <property type="match status" value="1"/>
</dbReference>
<dbReference type="Proteomes" id="UP000799118">
    <property type="component" value="Unassembled WGS sequence"/>
</dbReference>
<dbReference type="InterPro" id="IPR016181">
    <property type="entry name" value="Acyl_CoA_acyltransferase"/>
</dbReference>
<sequence length="179" mass="20660">MVGFESQRLRFRELRQSDLPLAQSMFNDYNFQENGGVDYTIPRGTDFIENWARWAKSCLIFVIIEEKVNGTFLGFTALNMPIVRNRDADFTIGILESEWGKGYGTEAARWMVDYGFRGLNVHRISLTVTETNDSAVSVYKKVGFVEEGRKRGAKWVDGKWLDYVVMGIVEEDFWSTQKN</sequence>
<evidence type="ECO:0000259" key="1">
    <source>
        <dbReference type="PROSITE" id="PS51186"/>
    </source>
</evidence>
<gene>
    <name evidence="2" type="ORF">BT96DRAFT_511802</name>
</gene>
<accession>A0A6A4HYB9</accession>
<dbReference type="EMBL" id="ML769429">
    <property type="protein sequence ID" value="KAE9403031.1"/>
    <property type="molecule type" value="Genomic_DNA"/>
</dbReference>
<dbReference type="GO" id="GO:0016747">
    <property type="term" value="F:acyltransferase activity, transferring groups other than amino-acyl groups"/>
    <property type="evidence" value="ECO:0007669"/>
    <property type="project" value="InterPro"/>
</dbReference>
<feature type="domain" description="N-acetyltransferase" evidence="1">
    <location>
        <begin position="9"/>
        <end position="162"/>
    </location>
</feature>
<proteinExistence type="predicted"/>
<protein>
    <submittedName>
        <fullName evidence="2">Acyl-CoA N-acyltransferase</fullName>
    </submittedName>
</protein>
<keyword evidence="3" id="KW-1185">Reference proteome</keyword>
<name>A0A6A4HYB9_9AGAR</name>